<dbReference type="SUPFAM" id="SSF100950">
    <property type="entry name" value="NagB/RpiA/CoA transferase-like"/>
    <property type="match status" value="1"/>
</dbReference>
<proteinExistence type="predicted"/>
<dbReference type="Pfam" id="PF08220">
    <property type="entry name" value="HTH_DeoR"/>
    <property type="match status" value="1"/>
</dbReference>
<dbReference type="PANTHER" id="PTHR30363">
    <property type="entry name" value="HTH-TYPE TRANSCRIPTIONAL REGULATOR SRLR-RELATED"/>
    <property type="match status" value="1"/>
</dbReference>
<dbReference type="SMART" id="SM01134">
    <property type="entry name" value="DeoRC"/>
    <property type="match status" value="1"/>
</dbReference>
<dbReference type="PATRIC" id="fig|1276229.3.peg.644"/>
<accession>R4UEA1</accession>
<protein>
    <submittedName>
        <fullName evidence="4">DeoR family transcriptional regulator, lactose phosphotransferase system repressor</fullName>
    </submittedName>
</protein>
<evidence type="ECO:0000256" key="2">
    <source>
        <dbReference type="ARBA" id="ARBA00023163"/>
    </source>
</evidence>
<dbReference type="eggNOG" id="COG1349">
    <property type="taxonomic scope" value="Bacteria"/>
</dbReference>
<keyword evidence="4" id="KW-0808">Transferase</keyword>
<dbReference type="Gene3D" id="3.40.50.1360">
    <property type="match status" value="1"/>
</dbReference>
<reference evidence="4 5" key="1">
    <citation type="journal article" date="2013" name="Genome Biol. Evol.">
        <title>Complete genomes of two dipteran-associated spiroplasmas provided insights into the origin, dynamics, and impacts of viral invasion in spiroplasma.</title>
        <authorList>
            <person name="Ku C."/>
            <person name="Lo W.S."/>
            <person name="Chen L.L."/>
            <person name="Kuo C.H."/>
        </authorList>
    </citation>
    <scope>NUCLEOTIDE SEQUENCE [LARGE SCALE GENOMIC DNA]</scope>
    <source>
        <strain evidence="4">EA-1</strain>
    </source>
</reference>
<dbReference type="HOGENOM" id="CLU_060699_1_0_14"/>
<dbReference type="EMBL" id="CP005078">
    <property type="protein sequence ID" value="AGM26239.1"/>
    <property type="molecule type" value="Genomic_DNA"/>
</dbReference>
<dbReference type="InterPro" id="IPR014036">
    <property type="entry name" value="DeoR-like_C"/>
</dbReference>
<dbReference type="InterPro" id="IPR050313">
    <property type="entry name" value="Carb_Metab_HTH_regulators"/>
</dbReference>
<dbReference type="Pfam" id="PF00455">
    <property type="entry name" value="DeoRC"/>
    <property type="match status" value="1"/>
</dbReference>
<dbReference type="InterPro" id="IPR037171">
    <property type="entry name" value="NagB/RpiA_transferase-like"/>
</dbReference>
<gene>
    <name evidence="4" type="primary">lacR</name>
    <name evidence="4" type="ORF">SSYRP_v1c06490</name>
</gene>
<dbReference type="OrthoDB" id="390201at2"/>
<dbReference type="GO" id="GO:0003700">
    <property type="term" value="F:DNA-binding transcription factor activity"/>
    <property type="evidence" value="ECO:0007669"/>
    <property type="project" value="InterPro"/>
</dbReference>
<dbReference type="SMART" id="SM00420">
    <property type="entry name" value="HTH_DEOR"/>
    <property type="match status" value="1"/>
</dbReference>
<keyword evidence="2" id="KW-0804">Transcription</keyword>
<sequence>MHKIERQKILLDFLKQKSFYNMNDVKDYMNSHQVPYITLRRDLKELEEQGIINLSYGGINVLNNINQNEETRHTKANLNTNLKNTLAKTAQQLVKENDVIFVGAGTTCEAFVKLITKEIKVITNSWYVYKLARENCYINEVILLGGKYRDQSGAFIGSFTEKALKIENFSKGFISVNAIDFNGNLYNNNEQESHLETLALNMAQEKVILADSTKFNVIGYDNFYQAKDVDWIITDQNVVIIEALQPKIKY</sequence>
<dbReference type="GO" id="GO:0016740">
    <property type="term" value="F:transferase activity"/>
    <property type="evidence" value="ECO:0007669"/>
    <property type="project" value="UniProtKB-KW"/>
</dbReference>
<keyword evidence="1" id="KW-0805">Transcription regulation</keyword>
<evidence type="ECO:0000313" key="4">
    <source>
        <dbReference type="EMBL" id="AGM26239.1"/>
    </source>
</evidence>
<keyword evidence="5" id="KW-1185">Reference proteome</keyword>
<evidence type="ECO:0000313" key="5">
    <source>
        <dbReference type="Proteomes" id="UP000013963"/>
    </source>
</evidence>
<evidence type="ECO:0000256" key="1">
    <source>
        <dbReference type="ARBA" id="ARBA00023015"/>
    </source>
</evidence>
<feature type="domain" description="HTH deoR-type" evidence="3">
    <location>
        <begin position="6"/>
        <end position="61"/>
    </location>
</feature>
<dbReference type="Proteomes" id="UP000013963">
    <property type="component" value="Chromosome"/>
</dbReference>
<dbReference type="RefSeq" id="WP_016340883.1">
    <property type="nucleotide sequence ID" value="NC_021284.1"/>
</dbReference>
<dbReference type="AlphaFoldDB" id="R4UEA1"/>
<evidence type="ECO:0000259" key="3">
    <source>
        <dbReference type="SMART" id="SM00420"/>
    </source>
</evidence>
<dbReference type="PANTHER" id="PTHR30363:SF44">
    <property type="entry name" value="AGA OPERON TRANSCRIPTIONAL REPRESSOR-RELATED"/>
    <property type="match status" value="1"/>
</dbReference>
<dbReference type="SUPFAM" id="SSF46785">
    <property type="entry name" value="Winged helix' DNA-binding domain"/>
    <property type="match status" value="1"/>
</dbReference>
<name>R4UEA1_9MOLU</name>
<organism evidence="4 5">
    <name type="scientific">Spiroplasma syrphidicola EA-1</name>
    <dbReference type="NCBI Taxonomy" id="1276229"/>
    <lineage>
        <taxon>Bacteria</taxon>
        <taxon>Bacillati</taxon>
        <taxon>Mycoplasmatota</taxon>
        <taxon>Mollicutes</taxon>
        <taxon>Entomoplasmatales</taxon>
        <taxon>Spiroplasmataceae</taxon>
        <taxon>Spiroplasma</taxon>
    </lineage>
</organism>
<dbReference type="InterPro" id="IPR036390">
    <property type="entry name" value="WH_DNA-bd_sf"/>
</dbReference>
<dbReference type="KEGG" id="ssyr:SSYRP_v1c06490"/>
<dbReference type="STRING" id="1276229.SSYRP_v1c06490"/>
<dbReference type="InterPro" id="IPR001034">
    <property type="entry name" value="DeoR_HTH"/>
</dbReference>